<feature type="compositionally biased region" description="Low complexity" evidence="1">
    <location>
        <begin position="164"/>
        <end position="186"/>
    </location>
</feature>
<evidence type="ECO:0000313" key="2">
    <source>
        <dbReference type="EMBL" id="KAK2107792.1"/>
    </source>
</evidence>
<sequence>AIRPYRPPLKPAAAPAPLLKSKLPPTPPAKLRSHRADPGAPPQADPRQLLTFAAEKDMDPKVSAKPKRYSAPAPALCPAAHKLRPGRACAAGCPPRPRVRRGLPAPAARAPRAARPGRACAAGCPPRPRVRRGLPAPAARAPRAARPGRACAAGCPPRPRVRRGLPAPAARAPRAARPGRACAAGCPPRPRVRRGLPAPAA</sequence>
<feature type="compositionally biased region" description="Pro residues" evidence="1">
    <location>
        <begin position="1"/>
        <end position="10"/>
    </location>
</feature>
<accession>A0ABQ9VEI7</accession>
<gene>
    <name evidence="2" type="ORF">P7K49_012957</name>
</gene>
<dbReference type="EMBL" id="JASSZA010000006">
    <property type="protein sequence ID" value="KAK2107792.1"/>
    <property type="molecule type" value="Genomic_DNA"/>
</dbReference>
<evidence type="ECO:0000256" key="1">
    <source>
        <dbReference type="SAM" id="MobiDB-lite"/>
    </source>
</evidence>
<evidence type="ECO:0000313" key="3">
    <source>
        <dbReference type="Proteomes" id="UP001266305"/>
    </source>
</evidence>
<feature type="compositionally biased region" description="Low complexity" evidence="1">
    <location>
        <begin position="102"/>
        <end position="124"/>
    </location>
</feature>
<feature type="non-terminal residue" evidence="2">
    <location>
        <position position="201"/>
    </location>
</feature>
<reference evidence="2 3" key="1">
    <citation type="submission" date="2023-05" db="EMBL/GenBank/DDBJ databases">
        <title>B98-5 Cell Line De Novo Hybrid Assembly: An Optical Mapping Approach.</title>
        <authorList>
            <person name="Kananen K."/>
            <person name="Auerbach J.A."/>
            <person name="Kautto E."/>
            <person name="Blachly J.S."/>
        </authorList>
    </citation>
    <scope>NUCLEOTIDE SEQUENCE [LARGE SCALE GENOMIC DNA]</scope>
    <source>
        <strain evidence="2">B95-8</strain>
        <tissue evidence="2">Cell line</tissue>
    </source>
</reference>
<feature type="region of interest" description="Disordered" evidence="1">
    <location>
        <begin position="91"/>
        <end position="201"/>
    </location>
</feature>
<keyword evidence="3" id="KW-1185">Reference proteome</keyword>
<comment type="caution">
    <text evidence="2">The sequence shown here is derived from an EMBL/GenBank/DDBJ whole genome shotgun (WGS) entry which is preliminary data.</text>
</comment>
<proteinExistence type="predicted"/>
<name>A0ABQ9VEI7_SAGOE</name>
<feature type="non-terminal residue" evidence="2">
    <location>
        <position position="1"/>
    </location>
</feature>
<protein>
    <submittedName>
        <fullName evidence="2">Uncharacterized protein</fullName>
    </submittedName>
</protein>
<feature type="compositionally biased region" description="Low complexity" evidence="1">
    <location>
        <begin position="11"/>
        <end position="23"/>
    </location>
</feature>
<dbReference type="Proteomes" id="UP001266305">
    <property type="component" value="Unassembled WGS sequence"/>
</dbReference>
<feature type="region of interest" description="Disordered" evidence="1">
    <location>
        <begin position="1"/>
        <end position="47"/>
    </location>
</feature>
<feature type="compositionally biased region" description="Low complexity" evidence="1">
    <location>
        <begin position="133"/>
        <end position="155"/>
    </location>
</feature>
<organism evidence="2 3">
    <name type="scientific">Saguinus oedipus</name>
    <name type="common">Cotton-top tamarin</name>
    <name type="synonym">Oedipomidas oedipus</name>
    <dbReference type="NCBI Taxonomy" id="9490"/>
    <lineage>
        <taxon>Eukaryota</taxon>
        <taxon>Metazoa</taxon>
        <taxon>Chordata</taxon>
        <taxon>Craniata</taxon>
        <taxon>Vertebrata</taxon>
        <taxon>Euteleostomi</taxon>
        <taxon>Mammalia</taxon>
        <taxon>Eutheria</taxon>
        <taxon>Euarchontoglires</taxon>
        <taxon>Primates</taxon>
        <taxon>Haplorrhini</taxon>
        <taxon>Platyrrhini</taxon>
        <taxon>Cebidae</taxon>
        <taxon>Callitrichinae</taxon>
        <taxon>Saguinus</taxon>
    </lineage>
</organism>